<accession>A0A9P8SZH3</accession>
<evidence type="ECO:0000313" key="1">
    <source>
        <dbReference type="EMBL" id="KAH3660094.1"/>
    </source>
</evidence>
<sequence length="265" mass="29490">MGNRSQIQAIGVVALDEDVSRDDLAVVEVLHISSGVDPSSLVVNVLHSVRVFLELWILHAIGHNDIFHNVGRVRGDPETRRAEPACPEVDCGVAELRVGLEPVGQHLVRRPQNHKVGSENHGWNKTFVDGPQSVVFDQLDKTIDRTRVHFGLGVVLHLKSGLELLYWCRNKRHVRDPSMTESMSTHPTRGGVKPLYKPRIPSYRRVFNVQSKGPLNRPSEVCRRTLTESNGCPTAFFIIPENTPAIKPAYLGGCLTSSSTMRSEK</sequence>
<protein>
    <submittedName>
        <fullName evidence="1">Uncharacterized protein</fullName>
    </submittedName>
</protein>
<dbReference type="GeneID" id="70239263"/>
<dbReference type="RefSeq" id="XP_046057805.1">
    <property type="nucleotide sequence ID" value="XM_046208680.1"/>
</dbReference>
<gene>
    <name evidence="1" type="ORF">OGAPHI_007299</name>
</gene>
<keyword evidence="2" id="KW-1185">Reference proteome</keyword>
<evidence type="ECO:0000313" key="2">
    <source>
        <dbReference type="Proteomes" id="UP000769157"/>
    </source>
</evidence>
<proteinExistence type="predicted"/>
<reference evidence="1" key="2">
    <citation type="submission" date="2021-01" db="EMBL/GenBank/DDBJ databases">
        <authorList>
            <person name="Schikora-Tamarit M.A."/>
        </authorList>
    </citation>
    <scope>NUCLEOTIDE SEQUENCE</scope>
    <source>
        <strain evidence="1">CBS6075</strain>
    </source>
</reference>
<dbReference type="EMBL" id="JAEUBE010000511">
    <property type="protein sequence ID" value="KAH3660094.1"/>
    <property type="molecule type" value="Genomic_DNA"/>
</dbReference>
<dbReference type="Proteomes" id="UP000769157">
    <property type="component" value="Unassembled WGS sequence"/>
</dbReference>
<reference evidence="1" key="1">
    <citation type="journal article" date="2021" name="Open Biol.">
        <title>Shared evolutionary footprints suggest mitochondrial oxidative damage underlies multiple complex I losses in fungi.</title>
        <authorList>
            <person name="Schikora-Tamarit M.A."/>
            <person name="Marcet-Houben M."/>
            <person name="Nosek J."/>
            <person name="Gabaldon T."/>
        </authorList>
    </citation>
    <scope>NUCLEOTIDE SEQUENCE</scope>
    <source>
        <strain evidence="1">CBS6075</strain>
    </source>
</reference>
<organism evidence="1 2">
    <name type="scientific">Ogataea philodendri</name>
    <dbReference type="NCBI Taxonomy" id="1378263"/>
    <lineage>
        <taxon>Eukaryota</taxon>
        <taxon>Fungi</taxon>
        <taxon>Dikarya</taxon>
        <taxon>Ascomycota</taxon>
        <taxon>Saccharomycotina</taxon>
        <taxon>Pichiomycetes</taxon>
        <taxon>Pichiales</taxon>
        <taxon>Pichiaceae</taxon>
        <taxon>Ogataea</taxon>
    </lineage>
</organism>
<name>A0A9P8SZH3_9ASCO</name>
<dbReference type="AlphaFoldDB" id="A0A9P8SZH3"/>
<comment type="caution">
    <text evidence="1">The sequence shown here is derived from an EMBL/GenBank/DDBJ whole genome shotgun (WGS) entry which is preliminary data.</text>
</comment>